<gene>
    <name evidence="1" type="ORF">GCM10019016_137110</name>
</gene>
<dbReference type="Gene3D" id="2.180.10.10">
    <property type="entry name" value="RHS repeat-associated core"/>
    <property type="match status" value="1"/>
</dbReference>
<sequence>MWQKDKTDANKLAAWTFDTAAKGQPYEATRFDGAAATGKAYTKKITAYDYLCNATTTELLLPEGDSLRTAGVGPTLTSTAAYRIDNTVSQTGSPAVGGLPYEAVEHKYNATGQQITTRGSSYYLKKANFYPQGDLRDLWLGTGEKLIYVTNSYEKGTRRLTGIKVTDDVNSYPLQDLAFTQDDAGNVTSIFDITTRGGAAKPDHQCFTYDGYSRVTEAWTPKTSDCAPAGRTTANVDGSAPYWTPYTYNEVSHYAGYDFDDTDWETIEAGVQVGWGHVGPAFLAHFHTAAHLEPLPAALLNATTDDEAPDGWYSYPLVGTSVTLSVALVQAACGEEVSVSVTGAETLELRLRTDTLLSAFASI</sequence>
<dbReference type="RefSeq" id="WP_318295722.1">
    <property type="nucleotide sequence ID" value="NZ_BAAAXF010000092.1"/>
</dbReference>
<accession>A0ABP6UJK2</accession>
<evidence type="ECO:0000313" key="1">
    <source>
        <dbReference type="EMBL" id="GAA3506596.1"/>
    </source>
</evidence>
<protein>
    <submittedName>
        <fullName evidence="1">Uncharacterized protein</fullName>
    </submittedName>
</protein>
<dbReference type="Proteomes" id="UP001501455">
    <property type="component" value="Unassembled WGS sequence"/>
</dbReference>
<evidence type="ECO:0000313" key="2">
    <source>
        <dbReference type="Proteomes" id="UP001501455"/>
    </source>
</evidence>
<reference evidence="2" key="1">
    <citation type="journal article" date="2019" name="Int. J. Syst. Evol. Microbiol.">
        <title>The Global Catalogue of Microorganisms (GCM) 10K type strain sequencing project: providing services to taxonomists for standard genome sequencing and annotation.</title>
        <authorList>
            <consortium name="The Broad Institute Genomics Platform"/>
            <consortium name="The Broad Institute Genome Sequencing Center for Infectious Disease"/>
            <person name="Wu L."/>
            <person name="Ma J."/>
        </authorList>
    </citation>
    <scope>NUCLEOTIDE SEQUENCE [LARGE SCALE GENOMIC DNA]</scope>
    <source>
        <strain evidence="2">JCM 4816</strain>
    </source>
</reference>
<organism evidence="1 2">
    <name type="scientific">Streptomyces prasinosporus</name>
    <dbReference type="NCBI Taxonomy" id="68256"/>
    <lineage>
        <taxon>Bacteria</taxon>
        <taxon>Bacillati</taxon>
        <taxon>Actinomycetota</taxon>
        <taxon>Actinomycetes</taxon>
        <taxon>Kitasatosporales</taxon>
        <taxon>Streptomycetaceae</taxon>
        <taxon>Streptomyces</taxon>
        <taxon>Streptomyces albogriseolus group</taxon>
    </lineage>
</organism>
<name>A0ABP6UJK2_9ACTN</name>
<dbReference type="EMBL" id="BAAAXF010000092">
    <property type="protein sequence ID" value="GAA3506596.1"/>
    <property type="molecule type" value="Genomic_DNA"/>
</dbReference>
<keyword evidence="2" id="KW-1185">Reference proteome</keyword>
<comment type="caution">
    <text evidence="1">The sequence shown here is derived from an EMBL/GenBank/DDBJ whole genome shotgun (WGS) entry which is preliminary data.</text>
</comment>
<proteinExistence type="predicted"/>